<sequence>MKKVYPKPDPVAKPERDFSVELDELCRAKVAELVQSYLEAEVDELLGRLRYERRDGKRIGFRDGHDPERMVTASIGPIAIRRPRVRGVAHESALIPKYRRRLPSIDKTIHQLWIEGLAHRDFEPTLRGLLGAEAPLSASTIARVNAEFGAEYDTWKKRRLDGNRYVYLWVDGIHLGAGPADERRVLLVVIGADADGTKHLNVLAGPATAAPASPAPGHTGIALLTPSDVHHGRAEQRRDARRTVLRHAWERNPDRFVRGQPEPPALEPTTYINRPELLKAA</sequence>
<dbReference type="PANTHER" id="PTHR33217:SF9">
    <property type="entry name" value="MUTATOR FAMILY TRANSPOSASE"/>
    <property type="match status" value="1"/>
</dbReference>
<keyword evidence="4 6" id="KW-0238">DNA-binding</keyword>
<evidence type="ECO:0000313" key="9">
    <source>
        <dbReference type="Proteomes" id="UP001317532"/>
    </source>
</evidence>
<name>A0AAN1XZS7_UNVUL</name>
<dbReference type="Pfam" id="PF00872">
    <property type="entry name" value="Transposase_mut"/>
    <property type="match status" value="1"/>
</dbReference>
<keyword evidence="5 6" id="KW-0233">DNA recombination</keyword>
<evidence type="ECO:0000256" key="1">
    <source>
        <dbReference type="ARBA" id="ARBA00002190"/>
    </source>
</evidence>
<feature type="compositionally biased region" description="Basic and acidic residues" evidence="7">
    <location>
        <begin position="228"/>
        <end position="257"/>
    </location>
</feature>
<dbReference type="GO" id="GO:0003677">
    <property type="term" value="F:DNA binding"/>
    <property type="evidence" value="ECO:0007669"/>
    <property type="project" value="UniProtKB-UniRule"/>
</dbReference>
<proteinExistence type="inferred from homology"/>
<dbReference type="EMBL" id="AP025523">
    <property type="protein sequence ID" value="BDE07945.1"/>
    <property type="molecule type" value="Genomic_DNA"/>
</dbReference>
<evidence type="ECO:0000256" key="3">
    <source>
        <dbReference type="ARBA" id="ARBA00022578"/>
    </source>
</evidence>
<keyword evidence="3 6" id="KW-0815">Transposition</keyword>
<dbReference type="Proteomes" id="UP001317532">
    <property type="component" value="Chromosome"/>
</dbReference>
<feature type="region of interest" description="Disordered" evidence="7">
    <location>
        <begin position="211"/>
        <end position="281"/>
    </location>
</feature>
<comment type="function">
    <text evidence="1 6">Required for the transposition of the insertion element.</text>
</comment>
<evidence type="ECO:0000313" key="8">
    <source>
        <dbReference type="EMBL" id="BDE07945.1"/>
    </source>
</evidence>
<dbReference type="PANTHER" id="PTHR33217">
    <property type="entry name" value="TRANSPOSASE FOR INSERTION SEQUENCE ELEMENT IS1081"/>
    <property type="match status" value="1"/>
</dbReference>
<dbReference type="GO" id="GO:0004803">
    <property type="term" value="F:transposase activity"/>
    <property type="evidence" value="ECO:0007669"/>
    <property type="project" value="UniProtKB-UniRule"/>
</dbReference>
<evidence type="ECO:0000256" key="5">
    <source>
        <dbReference type="ARBA" id="ARBA00023172"/>
    </source>
</evidence>
<comment type="similarity">
    <text evidence="2 6">Belongs to the transposase mutator family.</text>
</comment>
<dbReference type="RefSeq" id="WP_317995506.1">
    <property type="nucleotide sequence ID" value="NZ_AP025523.1"/>
</dbReference>
<reference evidence="8 9" key="1">
    <citation type="journal article" date="2022" name="ISME Commun">
        <title>Vulcanimicrobium alpinus gen. nov. sp. nov., the first cultivated representative of the candidate phylum 'Eremiobacterota', is a metabolically versatile aerobic anoxygenic phototroph.</title>
        <authorList>
            <person name="Yabe S."/>
            <person name="Muto K."/>
            <person name="Abe K."/>
            <person name="Yokota A."/>
            <person name="Staudigel H."/>
            <person name="Tebo B.M."/>
        </authorList>
    </citation>
    <scope>NUCLEOTIDE SEQUENCE [LARGE SCALE GENOMIC DNA]</scope>
    <source>
        <strain evidence="8 9">WC8-2</strain>
    </source>
</reference>
<evidence type="ECO:0000256" key="7">
    <source>
        <dbReference type="SAM" id="MobiDB-lite"/>
    </source>
</evidence>
<evidence type="ECO:0000256" key="2">
    <source>
        <dbReference type="ARBA" id="ARBA00010961"/>
    </source>
</evidence>
<dbReference type="AlphaFoldDB" id="A0AAN1XZS7"/>
<gene>
    <name evidence="8" type="ORF">WPS_32210</name>
</gene>
<dbReference type="KEGG" id="vab:WPS_32210"/>
<dbReference type="GO" id="GO:0006313">
    <property type="term" value="P:DNA transposition"/>
    <property type="evidence" value="ECO:0007669"/>
    <property type="project" value="UniProtKB-UniRule"/>
</dbReference>
<dbReference type="InterPro" id="IPR001207">
    <property type="entry name" value="Transposase_mutator"/>
</dbReference>
<evidence type="ECO:0000256" key="6">
    <source>
        <dbReference type="RuleBase" id="RU365089"/>
    </source>
</evidence>
<keyword evidence="6" id="KW-0814">Transposable element</keyword>
<organism evidence="8 9">
    <name type="scientific">Vulcanimicrobium alpinum</name>
    <dbReference type="NCBI Taxonomy" id="3016050"/>
    <lineage>
        <taxon>Bacteria</taxon>
        <taxon>Bacillati</taxon>
        <taxon>Vulcanimicrobiota</taxon>
        <taxon>Vulcanimicrobiia</taxon>
        <taxon>Vulcanimicrobiales</taxon>
        <taxon>Vulcanimicrobiaceae</taxon>
        <taxon>Vulcanimicrobium</taxon>
    </lineage>
</organism>
<evidence type="ECO:0000256" key="4">
    <source>
        <dbReference type="ARBA" id="ARBA00023125"/>
    </source>
</evidence>
<accession>A0AAN1XZS7</accession>
<keyword evidence="9" id="KW-1185">Reference proteome</keyword>
<protein>
    <recommendedName>
        <fullName evidence="6">Mutator family transposase</fullName>
    </recommendedName>
</protein>